<name>A0A843UIM5_COLES</name>
<dbReference type="EMBL" id="NMUH01000856">
    <property type="protein sequence ID" value="MQL85882.1"/>
    <property type="molecule type" value="Genomic_DNA"/>
</dbReference>
<evidence type="ECO:0000313" key="2">
    <source>
        <dbReference type="Proteomes" id="UP000652761"/>
    </source>
</evidence>
<accession>A0A843UIM5</accession>
<protein>
    <submittedName>
        <fullName evidence="1">Uncharacterized protein</fullName>
    </submittedName>
</protein>
<reference evidence="1" key="1">
    <citation type="submission" date="2017-07" db="EMBL/GenBank/DDBJ databases">
        <title>Taro Niue Genome Assembly and Annotation.</title>
        <authorList>
            <person name="Atibalentja N."/>
            <person name="Keating K."/>
            <person name="Fields C.J."/>
        </authorList>
    </citation>
    <scope>NUCLEOTIDE SEQUENCE</scope>
    <source>
        <strain evidence="1">Niue_2</strain>
        <tissue evidence="1">Leaf</tissue>
    </source>
</reference>
<keyword evidence="2" id="KW-1185">Reference proteome</keyword>
<dbReference type="Proteomes" id="UP000652761">
    <property type="component" value="Unassembled WGS sequence"/>
</dbReference>
<proteinExistence type="predicted"/>
<gene>
    <name evidence="1" type="ORF">Taro_018403</name>
</gene>
<organism evidence="1 2">
    <name type="scientific">Colocasia esculenta</name>
    <name type="common">Wild taro</name>
    <name type="synonym">Arum esculentum</name>
    <dbReference type="NCBI Taxonomy" id="4460"/>
    <lineage>
        <taxon>Eukaryota</taxon>
        <taxon>Viridiplantae</taxon>
        <taxon>Streptophyta</taxon>
        <taxon>Embryophyta</taxon>
        <taxon>Tracheophyta</taxon>
        <taxon>Spermatophyta</taxon>
        <taxon>Magnoliopsida</taxon>
        <taxon>Liliopsida</taxon>
        <taxon>Araceae</taxon>
        <taxon>Aroideae</taxon>
        <taxon>Colocasieae</taxon>
        <taxon>Colocasia</taxon>
    </lineage>
</organism>
<comment type="caution">
    <text evidence="1">The sequence shown here is derived from an EMBL/GenBank/DDBJ whole genome shotgun (WGS) entry which is preliminary data.</text>
</comment>
<sequence length="189" mass="20401">MCAACRAPGNLRTSALGRRHLGPSRPGHDGGFGRVLNRSRFLSPAGQTELVMLCLPGGELLWATEGDLAWERGVGASSRREDRVWSGGNVGRFLFFVFFMEVGCEMVIRRMFPGLGFLPEKATEPPVATSTTPAVVTSSVGCPRFSVSQAVSSGLVPVLVLYRRVVCLVLVERQLDLSSVAARLRGRPV</sequence>
<dbReference type="AlphaFoldDB" id="A0A843UIM5"/>
<evidence type="ECO:0000313" key="1">
    <source>
        <dbReference type="EMBL" id="MQL85882.1"/>
    </source>
</evidence>